<name>A0ABD3VQX8_SINWO</name>
<organism evidence="1 2">
    <name type="scientific">Sinanodonta woodiana</name>
    <name type="common">Chinese pond mussel</name>
    <name type="synonym">Anodonta woodiana</name>
    <dbReference type="NCBI Taxonomy" id="1069815"/>
    <lineage>
        <taxon>Eukaryota</taxon>
        <taxon>Metazoa</taxon>
        <taxon>Spiralia</taxon>
        <taxon>Lophotrochozoa</taxon>
        <taxon>Mollusca</taxon>
        <taxon>Bivalvia</taxon>
        <taxon>Autobranchia</taxon>
        <taxon>Heteroconchia</taxon>
        <taxon>Palaeoheterodonta</taxon>
        <taxon>Unionida</taxon>
        <taxon>Unionoidea</taxon>
        <taxon>Unionidae</taxon>
        <taxon>Unioninae</taxon>
        <taxon>Sinanodonta</taxon>
    </lineage>
</organism>
<keyword evidence="2" id="KW-1185">Reference proteome</keyword>
<gene>
    <name evidence="1" type="ORF">ACJMK2_004731</name>
</gene>
<protein>
    <submittedName>
        <fullName evidence="1">Uncharacterized protein</fullName>
    </submittedName>
</protein>
<sequence>MKISPSIPKIQASQQGYPPPWKSTRYFFSQHGLREATRTTDLYTAARSKVSVSPLQSLPTVARLTSSFFGWHGGTNGPIRMRFSQADAPRLDLPNGAWRVAVPSRVERKTAIQPSSRLPHP</sequence>
<evidence type="ECO:0000313" key="1">
    <source>
        <dbReference type="EMBL" id="KAL3862948.1"/>
    </source>
</evidence>
<dbReference type="AlphaFoldDB" id="A0ABD3VQX8"/>
<dbReference type="Proteomes" id="UP001634394">
    <property type="component" value="Unassembled WGS sequence"/>
</dbReference>
<comment type="caution">
    <text evidence="1">The sequence shown here is derived from an EMBL/GenBank/DDBJ whole genome shotgun (WGS) entry which is preliminary data.</text>
</comment>
<proteinExistence type="predicted"/>
<dbReference type="EMBL" id="JBJQND010000010">
    <property type="protein sequence ID" value="KAL3862948.1"/>
    <property type="molecule type" value="Genomic_DNA"/>
</dbReference>
<reference evidence="1 2" key="1">
    <citation type="submission" date="2024-11" db="EMBL/GenBank/DDBJ databases">
        <title>Chromosome-level genome assembly of the freshwater bivalve Anodonta woodiana.</title>
        <authorList>
            <person name="Chen X."/>
        </authorList>
    </citation>
    <scope>NUCLEOTIDE SEQUENCE [LARGE SCALE GENOMIC DNA]</scope>
    <source>
        <strain evidence="1">MN2024</strain>
        <tissue evidence="1">Gills</tissue>
    </source>
</reference>
<evidence type="ECO:0000313" key="2">
    <source>
        <dbReference type="Proteomes" id="UP001634394"/>
    </source>
</evidence>
<accession>A0ABD3VQX8</accession>